<feature type="compositionally biased region" description="Basic and acidic residues" evidence="1">
    <location>
        <begin position="12"/>
        <end position="24"/>
    </location>
</feature>
<comment type="caution">
    <text evidence="2">The sequence shown here is derived from an EMBL/GenBank/DDBJ whole genome shotgun (WGS) entry which is preliminary data.</text>
</comment>
<feature type="region of interest" description="Disordered" evidence="1">
    <location>
        <begin position="362"/>
        <end position="418"/>
    </location>
</feature>
<reference evidence="3" key="1">
    <citation type="journal article" date="2016" name="Nat. Commun.">
        <title>The Gonium pectorale genome demonstrates co-option of cell cycle regulation during the evolution of multicellularity.</title>
        <authorList>
            <person name="Hanschen E.R."/>
            <person name="Marriage T.N."/>
            <person name="Ferris P.J."/>
            <person name="Hamaji T."/>
            <person name="Toyoda A."/>
            <person name="Fujiyama A."/>
            <person name="Neme R."/>
            <person name="Noguchi H."/>
            <person name="Minakuchi Y."/>
            <person name="Suzuki M."/>
            <person name="Kawai-Toyooka H."/>
            <person name="Smith D.R."/>
            <person name="Sparks H."/>
            <person name="Anderson J."/>
            <person name="Bakaric R."/>
            <person name="Luria V."/>
            <person name="Karger A."/>
            <person name="Kirschner M.W."/>
            <person name="Durand P.M."/>
            <person name="Michod R.E."/>
            <person name="Nozaki H."/>
            <person name="Olson B.J."/>
        </authorList>
    </citation>
    <scope>NUCLEOTIDE SEQUENCE [LARGE SCALE GENOMIC DNA]</scope>
    <source>
        <strain evidence="3">NIES-2863</strain>
    </source>
</reference>
<feature type="compositionally biased region" description="Basic residues" evidence="1">
    <location>
        <begin position="649"/>
        <end position="663"/>
    </location>
</feature>
<dbReference type="EMBL" id="LSYV01000008">
    <property type="protein sequence ID" value="KXZ53257.1"/>
    <property type="molecule type" value="Genomic_DNA"/>
</dbReference>
<sequence>MGCAASSPELVDAERHRSLKDEAHAPASRTSSESASASGTTAEDAGNAATKGLATTSVATSSTATGAALPSGLARPSVAASAAPPGDGRQLVLIVWDIENVRLPLNTAPGLSPRHVVQYLKKHFIFGHGRTEYRTVAAVTERSLAAIRRNHPDFVEQVVPDLTLLLASAQHAKRNADVALKKELHHFTTELAHIARSCPGQLSIVLISGDEDFLEAVQGAMQAGFAVQLVTHDTASGALLAQGYSRPPLLWSDFLRSASGVRDVMLPYGATSTSNAYGSGLEAAADVDLAIVEPSRGDYSGSCCVLVTPRRAATDAAALAAALRLQCTDPGAGGGLGPTDPRPLVFEARKMLQVTLKADESWAPPDATGAAWGSAQPPTGDDHGNGGEPDAPVLDDDAAATAATPDPSDMPYNGTAGPGLHDRLADACERVVGLARGYRFPGSGPAPSARPYQPQQQQSLAVLCRFNRVPGPGELAWTLLLAAPGDADAGDVLAALTHLRAAASGLLRAHGVTLAAECMTETFDAQSAEADEAGRSAEAEAATPPLEEILDGNGGHGVEMGPSRRRLPAMPFRPEVLPLPLSAGPGHAAAEGAHGHVAEHPHHLQQQQHHHHQVTAAGRQGGAHGYTNPQQGQQGGGAVVGKGDDGSSGKKKKKKNKKRRKNKNNSVVPL</sequence>
<protein>
    <recommendedName>
        <fullName evidence="4">NYN domain-containing protein</fullName>
    </recommendedName>
</protein>
<name>A0A150GTR9_GONPE</name>
<evidence type="ECO:0000256" key="1">
    <source>
        <dbReference type="SAM" id="MobiDB-lite"/>
    </source>
</evidence>
<feature type="region of interest" description="Disordered" evidence="1">
    <location>
        <begin position="601"/>
        <end position="670"/>
    </location>
</feature>
<feature type="compositionally biased region" description="Low complexity" evidence="1">
    <location>
        <begin position="399"/>
        <end position="411"/>
    </location>
</feature>
<proteinExistence type="predicted"/>
<keyword evidence="3" id="KW-1185">Reference proteome</keyword>
<dbReference type="OrthoDB" id="549353at2759"/>
<gene>
    <name evidence="2" type="ORF">GPECTOR_7g1151</name>
</gene>
<dbReference type="AlphaFoldDB" id="A0A150GTR9"/>
<organism evidence="2 3">
    <name type="scientific">Gonium pectorale</name>
    <name type="common">Green alga</name>
    <dbReference type="NCBI Taxonomy" id="33097"/>
    <lineage>
        <taxon>Eukaryota</taxon>
        <taxon>Viridiplantae</taxon>
        <taxon>Chlorophyta</taxon>
        <taxon>core chlorophytes</taxon>
        <taxon>Chlorophyceae</taxon>
        <taxon>CS clade</taxon>
        <taxon>Chlamydomonadales</taxon>
        <taxon>Volvocaceae</taxon>
        <taxon>Gonium</taxon>
    </lineage>
</organism>
<feature type="region of interest" description="Disordered" evidence="1">
    <location>
        <begin position="527"/>
        <end position="568"/>
    </location>
</feature>
<accession>A0A150GTR9</accession>
<dbReference type="Proteomes" id="UP000075714">
    <property type="component" value="Unassembled WGS sequence"/>
</dbReference>
<feature type="compositionally biased region" description="Low complexity" evidence="1">
    <location>
        <begin position="25"/>
        <end position="45"/>
    </location>
</feature>
<evidence type="ECO:0008006" key="4">
    <source>
        <dbReference type="Google" id="ProtNLM"/>
    </source>
</evidence>
<evidence type="ECO:0000313" key="2">
    <source>
        <dbReference type="EMBL" id="KXZ53257.1"/>
    </source>
</evidence>
<evidence type="ECO:0000313" key="3">
    <source>
        <dbReference type="Proteomes" id="UP000075714"/>
    </source>
</evidence>
<feature type="region of interest" description="Disordered" evidence="1">
    <location>
        <begin position="1"/>
        <end position="48"/>
    </location>
</feature>